<dbReference type="PROSITE" id="PS50088">
    <property type="entry name" value="ANK_REPEAT"/>
    <property type="match status" value="1"/>
</dbReference>
<dbReference type="AlphaFoldDB" id="W6UKG4"/>
<dbReference type="Pfam" id="PF00023">
    <property type="entry name" value="Ank"/>
    <property type="match status" value="1"/>
</dbReference>
<dbReference type="GeneID" id="36339347"/>
<dbReference type="InterPro" id="IPR002110">
    <property type="entry name" value="Ankyrin_rpt"/>
</dbReference>
<keyword evidence="6" id="KW-1185">Reference proteome</keyword>
<dbReference type="KEGG" id="egl:EGR_03632"/>
<protein>
    <submittedName>
        <fullName evidence="5">Ank repeat-containing</fullName>
    </submittedName>
</protein>
<organism evidence="5 6">
    <name type="scientific">Echinococcus granulosus</name>
    <name type="common">Hydatid tapeworm</name>
    <dbReference type="NCBI Taxonomy" id="6210"/>
    <lineage>
        <taxon>Eukaryota</taxon>
        <taxon>Metazoa</taxon>
        <taxon>Spiralia</taxon>
        <taxon>Lophotrochozoa</taxon>
        <taxon>Platyhelminthes</taxon>
        <taxon>Cestoda</taxon>
        <taxon>Eucestoda</taxon>
        <taxon>Cyclophyllidea</taxon>
        <taxon>Taeniidae</taxon>
        <taxon>Echinococcus</taxon>
        <taxon>Echinococcus granulosus group</taxon>
    </lineage>
</organism>
<evidence type="ECO:0000256" key="2">
    <source>
        <dbReference type="ARBA" id="ARBA00023043"/>
    </source>
</evidence>
<proteinExistence type="inferred from homology"/>
<evidence type="ECO:0000256" key="4">
    <source>
        <dbReference type="PROSITE-ProRule" id="PRU00023"/>
    </source>
</evidence>
<dbReference type="PANTHER" id="PTHR14491:SF7">
    <property type="entry name" value="SOSONDOWAH, ISOFORM G"/>
    <property type="match status" value="1"/>
</dbReference>
<name>W6UKG4_ECHGR</name>
<dbReference type="PANTHER" id="PTHR14491">
    <property type="entry name" value="SOSONDOWAH, ISOFORM G"/>
    <property type="match status" value="1"/>
</dbReference>
<feature type="repeat" description="ANK" evidence="4">
    <location>
        <begin position="150"/>
        <end position="183"/>
    </location>
</feature>
<evidence type="ECO:0000313" key="6">
    <source>
        <dbReference type="Proteomes" id="UP000019149"/>
    </source>
</evidence>
<gene>
    <name evidence="5" type="ORF">EGR_03632</name>
</gene>
<reference evidence="5 6" key="1">
    <citation type="journal article" date="2013" name="Nat. Genet.">
        <title>The genome of the hydatid tapeworm Echinococcus granulosus.</title>
        <authorList>
            <person name="Zheng H."/>
            <person name="Zhang W."/>
            <person name="Zhang L."/>
            <person name="Zhang Z."/>
            <person name="Li J."/>
            <person name="Lu G."/>
            <person name="Zhu Y."/>
            <person name="Wang Y."/>
            <person name="Huang Y."/>
            <person name="Liu J."/>
            <person name="Kang H."/>
            <person name="Chen J."/>
            <person name="Wang L."/>
            <person name="Chen A."/>
            <person name="Yu S."/>
            <person name="Gao Z."/>
            <person name="Jin L."/>
            <person name="Gu W."/>
            <person name="Wang Z."/>
            <person name="Zhao L."/>
            <person name="Shi B."/>
            <person name="Wen H."/>
            <person name="Lin R."/>
            <person name="Jones M.K."/>
            <person name="Brejova B."/>
            <person name="Vinar T."/>
            <person name="Zhao G."/>
            <person name="McManus D.P."/>
            <person name="Chen Z."/>
            <person name="Zhou Y."/>
            <person name="Wang S."/>
        </authorList>
    </citation>
    <scope>NUCLEOTIDE SEQUENCE [LARGE SCALE GENOMIC DNA]</scope>
</reference>
<sequence length="209" mass="23619">MLHIRPLSVMQTSETSEKIVLRKSPAYHINNLLNTQSARLSGDVCGARLCASNAYLISDQERKWRDAILKYDFNEMSRLLSNDPELVNWRDYITGVSIFYLLLVLDTNLFFFLSTLTLQSVNPCVPELNDMSLVRLLAGTYKANVDIRNHGLTPLHMAAIGASEEVAFTLMSQFNAKATVRDYSGRLPFNYLPDTEAGNRLKSKLKVLQ</sequence>
<dbReference type="OrthoDB" id="60433at2759"/>
<comment type="caution">
    <text evidence="5">The sequence shown here is derived from an EMBL/GenBank/DDBJ whole genome shotgun (WGS) entry which is preliminary data.</text>
</comment>
<dbReference type="InterPro" id="IPR036770">
    <property type="entry name" value="Ankyrin_rpt-contain_sf"/>
</dbReference>
<keyword evidence="2 4" id="KW-0040">ANK repeat</keyword>
<dbReference type="CTD" id="36339347"/>
<evidence type="ECO:0000256" key="1">
    <source>
        <dbReference type="ARBA" id="ARBA00022737"/>
    </source>
</evidence>
<keyword evidence="1" id="KW-0677">Repeat</keyword>
<dbReference type="Proteomes" id="UP000019149">
    <property type="component" value="Unassembled WGS sequence"/>
</dbReference>
<dbReference type="SUPFAM" id="SSF48403">
    <property type="entry name" value="Ankyrin repeat"/>
    <property type="match status" value="1"/>
</dbReference>
<evidence type="ECO:0000313" key="5">
    <source>
        <dbReference type="EMBL" id="EUB61568.1"/>
    </source>
</evidence>
<dbReference type="EMBL" id="APAU02000019">
    <property type="protein sequence ID" value="EUB61568.1"/>
    <property type="molecule type" value="Genomic_DNA"/>
</dbReference>
<dbReference type="Gene3D" id="1.25.40.20">
    <property type="entry name" value="Ankyrin repeat-containing domain"/>
    <property type="match status" value="1"/>
</dbReference>
<dbReference type="RefSeq" id="XP_024352764.1">
    <property type="nucleotide sequence ID" value="XM_024492881.1"/>
</dbReference>
<dbReference type="STRING" id="6210.W6UKG4"/>
<evidence type="ECO:0000256" key="3">
    <source>
        <dbReference type="ARBA" id="ARBA00038122"/>
    </source>
</evidence>
<accession>W6UKG4</accession>
<comment type="similarity">
    <text evidence="3">Belongs to the SOWAH family.</text>
</comment>